<gene>
    <name evidence="3" type="ORF">Salat_2628700</name>
</gene>
<dbReference type="Proteomes" id="UP001293254">
    <property type="component" value="Unassembled WGS sequence"/>
</dbReference>
<keyword evidence="4" id="KW-1185">Reference proteome</keyword>
<dbReference type="AlphaFoldDB" id="A0AAE1XNN9"/>
<dbReference type="GO" id="GO:0004523">
    <property type="term" value="F:RNA-DNA hybrid ribonuclease activity"/>
    <property type="evidence" value="ECO:0007669"/>
    <property type="project" value="InterPro"/>
</dbReference>
<accession>A0AAE1XNN9</accession>
<sequence>MEKEGSSFGNVSRNHESLRMKEKESTSLGGRMLQEEDNHLNTLALPEPEPKPNHPNPDCLTISNKPSNDLIIPHLIPTSDLALAVQNNTPLNIFSSADKKGKGKLSGRNIVAVGSKRTSNDLFAIDALLSNLSRPDKKYAPSDYSPFWIKYAESAKIVAKEWSAAGNGTKAKCVQENLNNCRVGLLNWSKDRFGNIWKRIEEIEGRIKENNRGRITEDSKKRDRMLRAEGPRDGISTVTELILADGQGWNEELIREHVWDIDSEAILAIPLGRGPNDRLSQKFFLCFCDAIRAEPKGRKVHIPVVWSKPPNGWIKLNFDGALSKDRTFGTVGVIARNARGECVGWKARLLSGFTEAVIIEAEAARTAADLVIQQGWDQVILEGDCQVVINSATLASNCSVNIWPIIFDIQQLLGSVTHRWSQVHRTGNKAAHRLAQIFKFQQDCEYLHPDVFSAINVDLNYGN</sequence>
<organism evidence="3 4">
    <name type="scientific">Sesamum alatum</name>
    <dbReference type="NCBI Taxonomy" id="300844"/>
    <lineage>
        <taxon>Eukaryota</taxon>
        <taxon>Viridiplantae</taxon>
        <taxon>Streptophyta</taxon>
        <taxon>Embryophyta</taxon>
        <taxon>Tracheophyta</taxon>
        <taxon>Spermatophyta</taxon>
        <taxon>Magnoliopsida</taxon>
        <taxon>eudicotyledons</taxon>
        <taxon>Gunneridae</taxon>
        <taxon>Pentapetalae</taxon>
        <taxon>asterids</taxon>
        <taxon>lamiids</taxon>
        <taxon>Lamiales</taxon>
        <taxon>Pedaliaceae</taxon>
        <taxon>Sesamum</taxon>
    </lineage>
</organism>
<reference evidence="3" key="1">
    <citation type="submission" date="2020-06" db="EMBL/GenBank/DDBJ databases">
        <authorList>
            <person name="Li T."/>
            <person name="Hu X."/>
            <person name="Zhang T."/>
            <person name="Song X."/>
            <person name="Zhang H."/>
            <person name="Dai N."/>
            <person name="Sheng W."/>
            <person name="Hou X."/>
            <person name="Wei L."/>
        </authorList>
    </citation>
    <scope>NUCLEOTIDE SEQUENCE</scope>
    <source>
        <strain evidence="3">3651</strain>
        <tissue evidence="3">Leaf</tissue>
    </source>
</reference>
<dbReference type="InterPro" id="IPR036397">
    <property type="entry name" value="RNaseH_sf"/>
</dbReference>
<dbReference type="PANTHER" id="PTHR47074">
    <property type="entry name" value="BNAC02G40300D PROTEIN"/>
    <property type="match status" value="1"/>
</dbReference>
<evidence type="ECO:0000256" key="1">
    <source>
        <dbReference type="SAM" id="MobiDB-lite"/>
    </source>
</evidence>
<proteinExistence type="predicted"/>
<evidence type="ECO:0000259" key="2">
    <source>
        <dbReference type="Pfam" id="PF13456"/>
    </source>
</evidence>
<reference evidence="3" key="2">
    <citation type="journal article" date="2024" name="Plant">
        <title>Genomic evolution and insights into agronomic trait innovations of Sesamum species.</title>
        <authorList>
            <person name="Miao H."/>
            <person name="Wang L."/>
            <person name="Qu L."/>
            <person name="Liu H."/>
            <person name="Sun Y."/>
            <person name="Le M."/>
            <person name="Wang Q."/>
            <person name="Wei S."/>
            <person name="Zheng Y."/>
            <person name="Lin W."/>
            <person name="Duan Y."/>
            <person name="Cao H."/>
            <person name="Xiong S."/>
            <person name="Wang X."/>
            <person name="Wei L."/>
            <person name="Li C."/>
            <person name="Ma Q."/>
            <person name="Ju M."/>
            <person name="Zhao R."/>
            <person name="Li G."/>
            <person name="Mu C."/>
            <person name="Tian Q."/>
            <person name="Mei H."/>
            <person name="Zhang T."/>
            <person name="Gao T."/>
            <person name="Zhang H."/>
        </authorList>
    </citation>
    <scope>NUCLEOTIDE SEQUENCE</scope>
    <source>
        <strain evidence="3">3651</strain>
    </source>
</reference>
<dbReference type="InterPro" id="IPR002156">
    <property type="entry name" value="RNaseH_domain"/>
</dbReference>
<feature type="region of interest" description="Disordered" evidence="1">
    <location>
        <begin position="43"/>
        <end position="62"/>
    </location>
</feature>
<comment type="caution">
    <text evidence="3">The sequence shown here is derived from an EMBL/GenBank/DDBJ whole genome shotgun (WGS) entry which is preliminary data.</text>
</comment>
<dbReference type="SUPFAM" id="SSF53098">
    <property type="entry name" value="Ribonuclease H-like"/>
    <property type="match status" value="1"/>
</dbReference>
<evidence type="ECO:0000313" key="3">
    <source>
        <dbReference type="EMBL" id="KAK4415215.1"/>
    </source>
</evidence>
<dbReference type="InterPro" id="IPR044730">
    <property type="entry name" value="RNase_H-like_dom_plant"/>
</dbReference>
<protein>
    <recommendedName>
        <fullName evidence="2">RNase H type-1 domain-containing protein</fullName>
    </recommendedName>
</protein>
<name>A0AAE1XNN9_9LAMI</name>
<dbReference type="InterPro" id="IPR052929">
    <property type="entry name" value="RNase_H-like_EbsB-rel"/>
</dbReference>
<feature type="region of interest" description="Disordered" evidence="1">
    <location>
        <begin position="1"/>
        <end position="38"/>
    </location>
</feature>
<evidence type="ECO:0000313" key="4">
    <source>
        <dbReference type="Proteomes" id="UP001293254"/>
    </source>
</evidence>
<dbReference type="Pfam" id="PF13456">
    <property type="entry name" value="RVT_3"/>
    <property type="match status" value="1"/>
</dbReference>
<dbReference type="GO" id="GO:0003676">
    <property type="term" value="F:nucleic acid binding"/>
    <property type="evidence" value="ECO:0007669"/>
    <property type="project" value="InterPro"/>
</dbReference>
<dbReference type="CDD" id="cd06222">
    <property type="entry name" value="RNase_H_like"/>
    <property type="match status" value="1"/>
</dbReference>
<feature type="domain" description="RNase H type-1" evidence="2">
    <location>
        <begin position="317"/>
        <end position="436"/>
    </location>
</feature>
<dbReference type="EMBL" id="JACGWO010000011">
    <property type="protein sequence ID" value="KAK4415215.1"/>
    <property type="molecule type" value="Genomic_DNA"/>
</dbReference>
<dbReference type="PANTHER" id="PTHR47074:SF11">
    <property type="entry name" value="REVERSE TRANSCRIPTASE-LIKE PROTEIN"/>
    <property type="match status" value="1"/>
</dbReference>
<feature type="compositionally biased region" description="Basic and acidic residues" evidence="1">
    <location>
        <begin position="13"/>
        <end position="25"/>
    </location>
</feature>
<dbReference type="InterPro" id="IPR012337">
    <property type="entry name" value="RNaseH-like_sf"/>
</dbReference>
<dbReference type="Gene3D" id="3.30.420.10">
    <property type="entry name" value="Ribonuclease H-like superfamily/Ribonuclease H"/>
    <property type="match status" value="1"/>
</dbReference>